<dbReference type="GO" id="GO:0031932">
    <property type="term" value="C:TORC2 complex"/>
    <property type="evidence" value="ECO:0007669"/>
    <property type="project" value="TreeGrafter"/>
</dbReference>
<protein>
    <submittedName>
        <fullName evidence="3">Proline-rich protein 5</fullName>
    </submittedName>
</protein>
<evidence type="ECO:0000313" key="3">
    <source>
        <dbReference type="EMBL" id="OWF49039.1"/>
    </source>
</evidence>
<name>A0A210QJX8_MIZYE</name>
<comment type="similarity">
    <text evidence="1">Belongs to the PROTOR family.</text>
</comment>
<comment type="caution">
    <text evidence="3">The sequence shown here is derived from an EMBL/GenBank/DDBJ whole genome shotgun (WGS) entry which is preliminary data.</text>
</comment>
<organism evidence="3 4">
    <name type="scientific">Mizuhopecten yessoensis</name>
    <name type="common">Japanese scallop</name>
    <name type="synonym">Patinopecten yessoensis</name>
    <dbReference type="NCBI Taxonomy" id="6573"/>
    <lineage>
        <taxon>Eukaryota</taxon>
        <taxon>Metazoa</taxon>
        <taxon>Spiralia</taxon>
        <taxon>Lophotrochozoa</taxon>
        <taxon>Mollusca</taxon>
        <taxon>Bivalvia</taxon>
        <taxon>Autobranchia</taxon>
        <taxon>Pteriomorphia</taxon>
        <taxon>Pectinida</taxon>
        <taxon>Pectinoidea</taxon>
        <taxon>Pectinidae</taxon>
        <taxon>Mizuhopecten</taxon>
    </lineage>
</organism>
<dbReference type="InterPro" id="IPR013745">
    <property type="entry name" value="Bit61/PRR5"/>
</dbReference>
<dbReference type="PANTHER" id="PTHR32428">
    <property type="entry name" value="TARGET OF RAPAMYCIN COMPLEX 2 SUBUNIT BIT61-RELATED"/>
    <property type="match status" value="1"/>
</dbReference>
<dbReference type="OrthoDB" id="2290221at2759"/>
<evidence type="ECO:0000313" key="4">
    <source>
        <dbReference type="Proteomes" id="UP000242188"/>
    </source>
</evidence>
<evidence type="ECO:0000256" key="2">
    <source>
        <dbReference type="SAM" id="MobiDB-lite"/>
    </source>
</evidence>
<dbReference type="GO" id="GO:0038203">
    <property type="term" value="P:TORC2 signaling"/>
    <property type="evidence" value="ECO:0007669"/>
    <property type="project" value="TreeGrafter"/>
</dbReference>
<dbReference type="Pfam" id="PF08539">
    <property type="entry name" value="HbrB"/>
    <property type="match status" value="1"/>
</dbReference>
<dbReference type="AlphaFoldDB" id="A0A210QJX8"/>
<dbReference type="Proteomes" id="UP000242188">
    <property type="component" value="Unassembled WGS sequence"/>
</dbReference>
<feature type="region of interest" description="Disordered" evidence="2">
    <location>
        <begin position="269"/>
        <end position="295"/>
    </location>
</feature>
<accession>A0A210QJX8</accession>
<sequence>MSDEDLRRAVTDPASRLNRHAVSTHSLANVAEAWKGVTHGSRRLSMTSQIRMSAGNVLDYASKNETLESIQIAVIQLFQRRKLQEGELAVLQETLRNLISSDAGPLIFDYYKDKLLKKGMVILREGMKNDLGSVLLKKMGEQWSYLHAEILPTLQALFYPLPTNDSSIRKVTFLEFRDVVVLKVGIEESIGSVLSDEVPASIRQMLLVLLSVHDGSPPTENYARLERLAARVISPYLGFFGLYEGSCTPTVKSSLKPASKLVPAEKTEAYDLDTRSSRPKSANIPSLKSPHSRLGNGHNLFSNHFLAPVREHDSIGGRRHSIQT</sequence>
<reference evidence="3 4" key="1">
    <citation type="journal article" date="2017" name="Nat. Ecol. Evol.">
        <title>Scallop genome provides insights into evolution of bilaterian karyotype and development.</title>
        <authorList>
            <person name="Wang S."/>
            <person name="Zhang J."/>
            <person name="Jiao W."/>
            <person name="Li J."/>
            <person name="Xun X."/>
            <person name="Sun Y."/>
            <person name="Guo X."/>
            <person name="Huan P."/>
            <person name="Dong B."/>
            <person name="Zhang L."/>
            <person name="Hu X."/>
            <person name="Sun X."/>
            <person name="Wang J."/>
            <person name="Zhao C."/>
            <person name="Wang Y."/>
            <person name="Wang D."/>
            <person name="Huang X."/>
            <person name="Wang R."/>
            <person name="Lv J."/>
            <person name="Li Y."/>
            <person name="Zhang Z."/>
            <person name="Liu B."/>
            <person name="Lu W."/>
            <person name="Hui Y."/>
            <person name="Liang J."/>
            <person name="Zhou Z."/>
            <person name="Hou R."/>
            <person name="Li X."/>
            <person name="Liu Y."/>
            <person name="Li H."/>
            <person name="Ning X."/>
            <person name="Lin Y."/>
            <person name="Zhao L."/>
            <person name="Xing Q."/>
            <person name="Dou J."/>
            <person name="Li Y."/>
            <person name="Mao J."/>
            <person name="Guo H."/>
            <person name="Dou H."/>
            <person name="Li T."/>
            <person name="Mu C."/>
            <person name="Jiang W."/>
            <person name="Fu Q."/>
            <person name="Fu X."/>
            <person name="Miao Y."/>
            <person name="Liu J."/>
            <person name="Yu Q."/>
            <person name="Li R."/>
            <person name="Liao H."/>
            <person name="Li X."/>
            <person name="Kong Y."/>
            <person name="Jiang Z."/>
            <person name="Chourrout D."/>
            <person name="Li R."/>
            <person name="Bao Z."/>
        </authorList>
    </citation>
    <scope>NUCLEOTIDE SEQUENCE [LARGE SCALE GENOMIC DNA]</scope>
    <source>
        <strain evidence="3 4">PY_sf001</strain>
    </source>
</reference>
<evidence type="ECO:0000256" key="1">
    <source>
        <dbReference type="ARBA" id="ARBA00010453"/>
    </source>
</evidence>
<proteinExistence type="inferred from homology"/>
<gene>
    <name evidence="3" type="ORF">KP79_PYT07018</name>
</gene>
<keyword evidence="4" id="KW-1185">Reference proteome</keyword>
<dbReference type="PANTHER" id="PTHR32428:SF2">
    <property type="entry name" value="TARGET OF RAPAMYCIN COMPLEX 2 SUBUNIT BIT61-RELATED"/>
    <property type="match status" value="1"/>
</dbReference>
<dbReference type="STRING" id="6573.A0A210QJX8"/>
<dbReference type="EMBL" id="NEDP02003293">
    <property type="protein sequence ID" value="OWF49039.1"/>
    <property type="molecule type" value="Genomic_DNA"/>
</dbReference>